<gene>
    <name evidence="2" type="ORF">LCDPAC01_00280</name>
</gene>
<evidence type="ECO:0000256" key="1">
    <source>
        <dbReference type="SAM" id="MobiDB-lite"/>
    </source>
</evidence>
<dbReference type="EMBL" id="MK500279">
    <property type="protein sequence ID" value="QBK84547.1"/>
    <property type="molecule type" value="Genomic_DNA"/>
</dbReference>
<feature type="compositionally biased region" description="Low complexity" evidence="1">
    <location>
        <begin position="9"/>
        <end position="20"/>
    </location>
</feature>
<evidence type="ECO:0000313" key="2">
    <source>
        <dbReference type="EMBL" id="QBK84547.1"/>
    </source>
</evidence>
<reference evidence="2" key="1">
    <citation type="journal article" date="2019" name="MBio">
        <title>Virus Genomes from Deep Sea Sediments Expand the Ocean Megavirome and Support Independent Origins of Viral Gigantism.</title>
        <authorList>
            <person name="Backstrom D."/>
            <person name="Yutin N."/>
            <person name="Jorgensen S.L."/>
            <person name="Dharamshi J."/>
            <person name="Homa F."/>
            <person name="Zaremba-Niedwiedzka K."/>
            <person name="Spang A."/>
            <person name="Wolf Y.I."/>
            <person name="Koonin E.V."/>
            <person name="Ettema T.J."/>
        </authorList>
    </citation>
    <scope>NUCLEOTIDE SEQUENCE</scope>
</reference>
<protein>
    <submittedName>
        <fullName evidence="2">Uncharacterized protein</fullName>
    </submittedName>
</protein>
<accession>A0A481YN57</accession>
<sequence>MFGKGIGNSSTCTSTDSETSFDYKTPSVAAMHCKDTDECEGFDWYTANGTIVLLDKSKTILYGSVDCVNIDTDDSKLFVPLSNEQLI</sequence>
<name>A0A481YN57_9VIRU</name>
<feature type="region of interest" description="Disordered" evidence="1">
    <location>
        <begin position="1"/>
        <end position="21"/>
    </location>
</feature>
<organism evidence="2">
    <name type="scientific">Pithovirus LCDPAC01</name>
    <dbReference type="NCBI Taxonomy" id="2506600"/>
    <lineage>
        <taxon>Viruses</taxon>
        <taxon>Pithoviruses</taxon>
    </lineage>
</organism>
<proteinExistence type="predicted"/>